<dbReference type="Pfam" id="PF13439">
    <property type="entry name" value="Glyco_transf_4"/>
    <property type="match status" value="1"/>
</dbReference>
<reference evidence="3 4" key="1">
    <citation type="submission" date="2017-09" db="EMBL/GenBank/DDBJ databases">
        <title>Depth-based differentiation of microbial function through sediment-hosted aquifers and enrichment of novel symbionts in the deep terrestrial subsurface.</title>
        <authorList>
            <person name="Probst A.J."/>
            <person name="Ladd B."/>
            <person name="Jarett J.K."/>
            <person name="Geller-Mcgrath D.E."/>
            <person name="Sieber C.M."/>
            <person name="Emerson J.B."/>
            <person name="Anantharaman K."/>
            <person name="Thomas B.C."/>
            <person name="Malmstrom R."/>
            <person name="Stieglmeier M."/>
            <person name="Klingl A."/>
            <person name="Woyke T."/>
            <person name="Ryan C.M."/>
            <person name="Banfield J.F."/>
        </authorList>
    </citation>
    <scope>NUCLEOTIDE SEQUENCE [LARGE SCALE GENOMIC DNA]</scope>
    <source>
        <strain evidence="3">CG11_big_fil_rev_8_21_14_0_20_42_15</strain>
    </source>
</reference>
<gene>
    <name evidence="3" type="ORF">COV40_01505</name>
</gene>
<accession>A0A2H0PZB2</accession>
<dbReference type="InterPro" id="IPR028098">
    <property type="entry name" value="Glyco_trans_4-like_N"/>
</dbReference>
<organism evidence="3 4">
    <name type="scientific">Candidatus Berkelbacteria bacterium CG11_big_fil_rev_8_21_14_0_20_42_15</name>
    <dbReference type="NCBI Taxonomy" id="1974517"/>
    <lineage>
        <taxon>Bacteria</taxon>
        <taxon>Candidatus Berkelbacteria</taxon>
    </lineage>
</organism>
<evidence type="ECO:0000259" key="2">
    <source>
        <dbReference type="Pfam" id="PF13439"/>
    </source>
</evidence>
<name>A0A2H0PZB2_9BACT</name>
<dbReference type="AlphaFoldDB" id="A0A2H0PZB2"/>
<feature type="domain" description="Glycosyltransferase subfamily 4-like N-terminal" evidence="2">
    <location>
        <begin position="20"/>
        <end position="185"/>
    </location>
</feature>
<feature type="domain" description="Glycosyl transferase family 1" evidence="1">
    <location>
        <begin position="191"/>
        <end position="354"/>
    </location>
</feature>
<protein>
    <recommendedName>
        <fullName evidence="5">Glycosyltransferase family 1 protein</fullName>
    </recommendedName>
</protein>
<evidence type="ECO:0000313" key="4">
    <source>
        <dbReference type="Proteomes" id="UP000231154"/>
    </source>
</evidence>
<dbReference type="Proteomes" id="UP000231154">
    <property type="component" value="Unassembled WGS sequence"/>
</dbReference>
<dbReference type="GO" id="GO:0016757">
    <property type="term" value="F:glycosyltransferase activity"/>
    <property type="evidence" value="ECO:0007669"/>
    <property type="project" value="InterPro"/>
</dbReference>
<evidence type="ECO:0000259" key="1">
    <source>
        <dbReference type="Pfam" id="PF00534"/>
    </source>
</evidence>
<dbReference type="PANTHER" id="PTHR12526">
    <property type="entry name" value="GLYCOSYLTRANSFERASE"/>
    <property type="match status" value="1"/>
</dbReference>
<comment type="caution">
    <text evidence="3">The sequence shown here is derived from an EMBL/GenBank/DDBJ whole genome shotgun (WGS) entry which is preliminary data.</text>
</comment>
<dbReference type="PANTHER" id="PTHR12526:SF630">
    <property type="entry name" value="GLYCOSYLTRANSFERASE"/>
    <property type="match status" value="1"/>
</dbReference>
<dbReference type="Pfam" id="PF00534">
    <property type="entry name" value="Glycos_transf_1"/>
    <property type="match status" value="1"/>
</dbReference>
<dbReference type="Gene3D" id="3.40.50.2000">
    <property type="entry name" value="Glycogen Phosphorylase B"/>
    <property type="match status" value="2"/>
</dbReference>
<dbReference type="CDD" id="cd03801">
    <property type="entry name" value="GT4_PimA-like"/>
    <property type="match status" value="1"/>
</dbReference>
<dbReference type="SUPFAM" id="SSF53756">
    <property type="entry name" value="UDP-Glycosyltransferase/glycogen phosphorylase"/>
    <property type="match status" value="1"/>
</dbReference>
<evidence type="ECO:0000313" key="3">
    <source>
        <dbReference type="EMBL" id="PIR27327.1"/>
    </source>
</evidence>
<evidence type="ECO:0008006" key="5">
    <source>
        <dbReference type="Google" id="ProtNLM"/>
    </source>
</evidence>
<dbReference type="EMBL" id="PCXF01000045">
    <property type="protein sequence ID" value="PIR27327.1"/>
    <property type="molecule type" value="Genomic_DNA"/>
</dbReference>
<sequence length="379" mass="42365">MRDTEKKIKVIEVIADSALGGGPRHVLGILKHLDKEKFDVFLIAPRGWLATAAAKIKNIGVRIVEFKNKFDLGSLIKLKKNIAEFRTHSNPFGPIVIHAHGPRAGYFCRMAVRPKELFIYTEHLWNSDFHLKNPLNSILQLRGLRSICNKADLIIAVSNSVKKFLTAKIVSDKDKVVVIPNAVEISDVEPKIIRRPGRDKAGLLIGTIGALLRQKGQIYLVRAMQRIVQSLPKTKLEIIGTGPDKELLQKEINRLGLEAKIQLLGEQKNVKKFVKDWDLFVLPSLSETFGLVVLEAMETGIPVVATSVGGLPEIIKNGQTGVLVPPADPEHLSKAILWLLAQKCDRERLAKSAYLALKKNFDWSKIIIELEEKYQKLAQ</sequence>
<proteinExistence type="predicted"/>
<dbReference type="InterPro" id="IPR001296">
    <property type="entry name" value="Glyco_trans_1"/>
</dbReference>